<feature type="region of interest" description="Disordered" evidence="1">
    <location>
        <begin position="82"/>
        <end position="103"/>
    </location>
</feature>
<evidence type="ECO:0000256" key="1">
    <source>
        <dbReference type="SAM" id="MobiDB-lite"/>
    </source>
</evidence>
<feature type="region of interest" description="Disordered" evidence="1">
    <location>
        <begin position="1"/>
        <end position="25"/>
    </location>
</feature>
<sequence>MRRTARRCTASSSPSSRSAAACVGGSGRFTTWSRSRSPLRVNDFETKRAIADREKPPPTKCTFRACKEADMRNHFKDYGIIESQSNPYHTPPEGNESGLLESHGPLLLPLPMRRSALRPHRRPTALGHFL</sequence>
<gene>
    <name evidence="2" type="ORF">CCMP2556_LOCUS22274</name>
</gene>
<name>A0ABP0LUC7_9DINO</name>
<reference evidence="2 3" key="1">
    <citation type="submission" date="2024-02" db="EMBL/GenBank/DDBJ databases">
        <authorList>
            <person name="Chen Y."/>
            <person name="Shah S."/>
            <person name="Dougan E. K."/>
            <person name="Thang M."/>
            <person name="Chan C."/>
        </authorList>
    </citation>
    <scope>NUCLEOTIDE SEQUENCE [LARGE SCALE GENOMIC DNA]</scope>
</reference>
<dbReference type="EMBL" id="CAXAMN010013714">
    <property type="protein sequence ID" value="CAK9041589.1"/>
    <property type="molecule type" value="Genomic_DNA"/>
</dbReference>
<evidence type="ECO:0000313" key="2">
    <source>
        <dbReference type="EMBL" id="CAK9041589.1"/>
    </source>
</evidence>
<comment type="caution">
    <text evidence="2">The sequence shown here is derived from an EMBL/GenBank/DDBJ whole genome shotgun (WGS) entry which is preliminary data.</text>
</comment>
<dbReference type="Proteomes" id="UP001642484">
    <property type="component" value="Unassembled WGS sequence"/>
</dbReference>
<keyword evidence="3" id="KW-1185">Reference proteome</keyword>
<organism evidence="2 3">
    <name type="scientific">Durusdinium trenchii</name>
    <dbReference type="NCBI Taxonomy" id="1381693"/>
    <lineage>
        <taxon>Eukaryota</taxon>
        <taxon>Sar</taxon>
        <taxon>Alveolata</taxon>
        <taxon>Dinophyceae</taxon>
        <taxon>Suessiales</taxon>
        <taxon>Symbiodiniaceae</taxon>
        <taxon>Durusdinium</taxon>
    </lineage>
</organism>
<feature type="compositionally biased region" description="Low complexity" evidence="1">
    <location>
        <begin position="7"/>
        <end position="22"/>
    </location>
</feature>
<protein>
    <submittedName>
        <fullName evidence="2">Uncharacterized protein</fullName>
    </submittedName>
</protein>
<proteinExistence type="predicted"/>
<evidence type="ECO:0000313" key="3">
    <source>
        <dbReference type="Proteomes" id="UP001642484"/>
    </source>
</evidence>
<accession>A0ABP0LUC7</accession>